<name>A0A7M7NFP3_STRPU</name>
<evidence type="ECO:0000256" key="6">
    <source>
        <dbReference type="SAM" id="Phobius"/>
    </source>
</evidence>
<proteinExistence type="predicted"/>
<keyword evidence="6" id="KW-0472">Membrane</keyword>
<dbReference type="AlphaFoldDB" id="A0A7M7NFP3"/>
<sequence>MNAYMVGKENRSYHCYICHCTDSFIGQDCETSLADACSFDNLHVCENEGLCMEDDVNPGNVKCECQDGYGGLFCEESIPNACMVNNPCQNEGTCMEDEDNPGYVKCICPDGCGGLYCEEAIPYACLFDNPCQDKGTCMENEGNPGNVKCVCPDGSSSGLDCGESTPWYLKANVSIAALGGFAVFTLLVILIISCAKVRERSSARNETNVSDLLFAVGTTMAVLANSRQRPTPSVNNYPDPGAVAGELNVPNSPMRGVNRDQENRVQGNRVQRNGDQGNKDQGNGDQQNKDQENREPDKHGPGKQPPSTFT</sequence>
<keyword evidence="9" id="KW-1185">Reference proteome</keyword>
<keyword evidence="6" id="KW-0812">Transmembrane</keyword>
<organism evidence="8 9">
    <name type="scientific">Strongylocentrotus purpuratus</name>
    <name type="common">Purple sea urchin</name>
    <dbReference type="NCBI Taxonomy" id="7668"/>
    <lineage>
        <taxon>Eukaryota</taxon>
        <taxon>Metazoa</taxon>
        <taxon>Echinodermata</taxon>
        <taxon>Eleutherozoa</taxon>
        <taxon>Echinozoa</taxon>
        <taxon>Echinoidea</taxon>
        <taxon>Euechinoidea</taxon>
        <taxon>Echinacea</taxon>
        <taxon>Camarodonta</taxon>
        <taxon>Echinidea</taxon>
        <taxon>Strongylocentrotidae</taxon>
        <taxon>Strongylocentrotus</taxon>
    </lineage>
</organism>
<evidence type="ECO:0000256" key="1">
    <source>
        <dbReference type="ARBA" id="ARBA00022536"/>
    </source>
</evidence>
<dbReference type="PANTHER" id="PTHR24049">
    <property type="entry name" value="CRUMBS FAMILY MEMBER"/>
    <property type="match status" value="1"/>
</dbReference>
<evidence type="ECO:0000256" key="4">
    <source>
        <dbReference type="PROSITE-ProRule" id="PRU00076"/>
    </source>
</evidence>
<feature type="domain" description="EGF-like" evidence="7">
    <location>
        <begin position="78"/>
        <end position="118"/>
    </location>
</feature>
<keyword evidence="2" id="KW-0677">Repeat</keyword>
<evidence type="ECO:0000313" key="8">
    <source>
        <dbReference type="EnsemblMetazoa" id="XP_030835986"/>
    </source>
</evidence>
<feature type="region of interest" description="Disordered" evidence="5">
    <location>
        <begin position="226"/>
        <end position="310"/>
    </location>
</feature>
<dbReference type="InterPro" id="IPR051022">
    <property type="entry name" value="Notch_Cell-Fate_Det"/>
</dbReference>
<dbReference type="InterPro" id="IPR000742">
    <property type="entry name" value="EGF"/>
</dbReference>
<comment type="caution">
    <text evidence="4">Lacks conserved residue(s) required for the propagation of feature annotation.</text>
</comment>
<feature type="compositionally biased region" description="Basic and acidic residues" evidence="5">
    <location>
        <begin position="287"/>
        <end position="300"/>
    </location>
</feature>
<dbReference type="RefSeq" id="XP_030835986.1">
    <property type="nucleotide sequence ID" value="XM_030980126.1"/>
</dbReference>
<dbReference type="OrthoDB" id="9937281at2759"/>
<feature type="domain" description="EGF-like" evidence="7">
    <location>
        <begin position="33"/>
        <end position="75"/>
    </location>
</feature>
<reference evidence="8" key="2">
    <citation type="submission" date="2021-01" db="UniProtKB">
        <authorList>
            <consortium name="EnsemblMetazoa"/>
        </authorList>
    </citation>
    <scope>IDENTIFICATION</scope>
</reference>
<dbReference type="PROSITE" id="PS01186">
    <property type="entry name" value="EGF_2"/>
    <property type="match status" value="1"/>
</dbReference>
<evidence type="ECO:0000256" key="5">
    <source>
        <dbReference type="SAM" id="MobiDB-lite"/>
    </source>
</evidence>
<feature type="compositionally biased region" description="Low complexity" evidence="5">
    <location>
        <begin position="273"/>
        <end position="286"/>
    </location>
</feature>
<reference evidence="9" key="1">
    <citation type="submission" date="2015-02" db="EMBL/GenBank/DDBJ databases">
        <title>Genome sequencing for Strongylocentrotus purpuratus.</title>
        <authorList>
            <person name="Murali S."/>
            <person name="Liu Y."/>
            <person name="Vee V."/>
            <person name="English A."/>
            <person name="Wang M."/>
            <person name="Skinner E."/>
            <person name="Han Y."/>
            <person name="Muzny D.M."/>
            <person name="Worley K.C."/>
            <person name="Gibbs R.A."/>
        </authorList>
    </citation>
    <scope>NUCLEOTIDE SEQUENCE</scope>
</reference>
<evidence type="ECO:0000256" key="3">
    <source>
        <dbReference type="ARBA" id="ARBA00023157"/>
    </source>
</evidence>
<feature type="domain" description="EGF-like" evidence="7">
    <location>
        <begin position="121"/>
        <end position="162"/>
    </location>
</feature>
<evidence type="ECO:0000313" key="9">
    <source>
        <dbReference type="Proteomes" id="UP000007110"/>
    </source>
</evidence>
<protein>
    <recommendedName>
        <fullName evidence="7">EGF-like domain-containing protein</fullName>
    </recommendedName>
</protein>
<dbReference type="PROSITE" id="PS50026">
    <property type="entry name" value="EGF_3"/>
    <property type="match status" value="3"/>
</dbReference>
<keyword evidence="1 4" id="KW-0245">EGF-like domain</keyword>
<dbReference type="EnsemblMetazoa" id="XM_030980126">
    <property type="protein sequence ID" value="XP_030835986"/>
    <property type="gene ID" value="LOC105439927"/>
</dbReference>
<feature type="transmembrane region" description="Helical" evidence="6">
    <location>
        <begin position="173"/>
        <end position="195"/>
    </location>
</feature>
<accession>A0A7M7NFP3</accession>
<dbReference type="SUPFAM" id="SSF57196">
    <property type="entry name" value="EGF/Laminin"/>
    <property type="match status" value="2"/>
</dbReference>
<dbReference type="GeneID" id="105439927"/>
<feature type="compositionally biased region" description="Polar residues" evidence="5">
    <location>
        <begin position="226"/>
        <end position="236"/>
    </location>
</feature>
<feature type="disulfide bond" evidence="4">
    <location>
        <begin position="108"/>
        <end position="117"/>
    </location>
</feature>
<feature type="disulfide bond" evidence="4">
    <location>
        <begin position="65"/>
        <end position="74"/>
    </location>
</feature>
<dbReference type="Gene3D" id="2.10.25.10">
    <property type="entry name" value="Laminin"/>
    <property type="match status" value="2"/>
</dbReference>
<evidence type="ECO:0000256" key="2">
    <source>
        <dbReference type="ARBA" id="ARBA00022737"/>
    </source>
</evidence>
<keyword evidence="3 4" id="KW-1015">Disulfide bond</keyword>
<evidence type="ECO:0000259" key="7">
    <source>
        <dbReference type="PROSITE" id="PS50026"/>
    </source>
</evidence>
<dbReference type="Proteomes" id="UP000007110">
    <property type="component" value="Unassembled WGS sequence"/>
</dbReference>
<dbReference type="KEGG" id="spu:105439927"/>
<keyword evidence="6" id="KW-1133">Transmembrane helix</keyword>
<dbReference type="PROSITE" id="PS00022">
    <property type="entry name" value="EGF_1"/>
    <property type="match status" value="2"/>
</dbReference>
<dbReference type="SMART" id="SM00181">
    <property type="entry name" value="EGF"/>
    <property type="match status" value="3"/>
</dbReference>
<dbReference type="InParanoid" id="A0A7M7NFP3"/>